<dbReference type="PANTHER" id="PTHR21366">
    <property type="entry name" value="GLYOXALASE FAMILY PROTEIN"/>
    <property type="match status" value="1"/>
</dbReference>
<dbReference type="InterPro" id="IPR029068">
    <property type="entry name" value="Glyas_Bleomycin-R_OHBP_Dase"/>
</dbReference>
<protein>
    <submittedName>
        <fullName evidence="2">VOC family protein</fullName>
    </submittedName>
</protein>
<comment type="caution">
    <text evidence="2">The sequence shown here is derived from an EMBL/GenBank/DDBJ whole genome shotgun (WGS) entry which is preliminary data.</text>
</comment>
<evidence type="ECO:0000313" key="3">
    <source>
        <dbReference type="Proteomes" id="UP000267535"/>
    </source>
</evidence>
<dbReference type="RefSeq" id="WP_124924128.1">
    <property type="nucleotide sequence ID" value="NZ_BMOH01000001.1"/>
</dbReference>
<accession>A0A3P1SWZ8</accession>
<evidence type="ECO:0000259" key="1">
    <source>
        <dbReference type="PROSITE" id="PS51819"/>
    </source>
</evidence>
<dbReference type="SUPFAM" id="SSF54593">
    <property type="entry name" value="Glyoxalase/Bleomycin resistance protein/Dihydroxybiphenyl dioxygenase"/>
    <property type="match status" value="1"/>
</dbReference>
<dbReference type="PROSITE" id="PS51819">
    <property type="entry name" value="VOC"/>
    <property type="match status" value="1"/>
</dbReference>
<feature type="domain" description="VOC" evidence="1">
    <location>
        <begin position="5"/>
        <end position="121"/>
    </location>
</feature>
<organism evidence="2 3">
    <name type="scientific">Amphritea balenae</name>
    <dbReference type="NCBI Taxonomy" id="452629"/>
    <lineage>
        <taxon>Bacteria</taxon>
        <taxon>Pseudomonadati</taxon>
        <taxon>Pseudomonadota</taxon>
        <taxon>Gammaproteobacteria</taxon>
        <taxon>Oceanospirillales</taxon>
        <taxon>Oceanospirillaceae</taxon>
        <taxon>Amphritea</taxon>
    </lineage>
</organism>
<dbReference type="Proteomes" id="UP000267535">
    <property type="component" value="Unassembled WGS sequence"/>
</dbReference>
<dbReference type="CDD" id="cd08351">
    <property type="entry name" value="ChaP_like"/>
    <property type="match status" value="1"/>
</dbReference>
<proteinExistence type="predicted"/>
<dbReference type="Pfam" id="PF00903">
    <property type="entry name" value="Glyoxalase"/>
    <property type="match status" value="1"/>
</dbReference>
<gene>
    <name evidence="2" type="ORF">EHS89_00370</name>
</gene>
<reference evidence="2 3" key="1">
    <citation type="submission" date="2018-11" db="EMBL/GenBank/DDBJ databases">
        <title>The draft genome sequence of Amphritea balenae JAMM 1525T.</title>
        <authorList>
            <person name="Fang Z."/>
            <person name="Zhang Y."/>
            <person name="Han X."/>
        </authorList>
    </citation>
    <scope>NUCLEOTIDE SEQUENCE [LARGE SCALE GENOMIC DNA]</scope>
    <source>
        <strain evidence="2 3">JAMM 1525</strain>
    </source>
</reference>
<keyword evidence="3" id="KW-1185">Reference proteome</keyword>
<dbReference type="InterPro" id="IPR050383">
    <property type="entry name" value="GlyoxalaseI/FosfomycinResist"/>
</dbReference>
<evidence type="ECO:0000313" key="2">
    <source>
        <dbReference type="EMBL" id="RRD01056.1"/>
    </source>
</evidence>
<dbReference type="PANTHER" id="PTHR21366:SF22">
    <property type="entry name" value="VOC DOMAIN-CONTAINING PROTEIN"/>
    <property type="match status" value="1"/>
</dbReference>
<dbReference type="AlphaFoldDB" id="A0A3P1SWZ8"/>
<dbReference type="Gene3D" id="3.10.180.10">
    <property type="entry name" value="2,3-Dihydroxybiphenyl 1,2-Dioxygenase, domain 1"/>
    <property type="match status" value="1"/>
</dbReference>
<dbReference type="EMBL" id="RQXV01000001">
    <property type="protein sequence ID" value="RRD01056.1"/>
    <property type="molecule type" value="Genomic_DNA"/>
</dbReference>
<dbReference type="OrthoDB" id="9812656at2"/>
<sequence>MPEITLNHTIVYCRDNLAAAQFYVRVFGFEFVKEWGHFAVVKVNSSLTLDFMARQHFTPQHYAFKVSDTEFDTIIAHLQAKSVPYGSSPSDLNSGVHNNLYGGRGAYFADPDGHVLEIITHDYELD</sequence>
<name>A0A3P1SWZ8_9GAMM</name>
<dbReference type="InterPro" id="IPR037523">
    <property type="entry name" value="VOC_core"/>
</dbReference>
<dbReference type="InterPro" id="IPR004360">
    <property type="entry name" value="Glyas_Fos-R_dOase_dom"/>
</dbReference>